<dbReference type="AlphaFoldDB" id="X7F4Q9"/>
<dbReference type="Proteomes" id="UP000023430">
    <property type="component" value="Unassembled WGS sequence"/>
</dbReference>
<dbReference type="EMBL" id="JAME01000043">
    <property type="protein sequence ID" value="ETX27019.1"/>
    <property type="molecule type" value="Genomic_DNA"/>
</dbReference>
<reference evidence="1 2" key="1">
    <citation type="submission" date="2014-01" db="EMBL/GenBank/DDBJ databases">
        <title>Roseivivax isoporae LMG 25204 Genome Sequencing.</title>
        <authorList>
            <person name="Lai Q."/>
            <person name="Li G."/>
            <person name="Shao Z."/>
        </authorList>
    </citation>
    <scope>NUCLEOTIDE SEQUENCE [LARGE SCALE GENOMIC DNA]</scope>
    <source>
        <strain evidence="1 2">LMG 25204</strain>
    </source>
</reference>
<dbReference type="PATRIC" id="fig|1449351.3.peg.4055"/>
<organism evidence="1 2">
    <name type="scientific">Roseivivax isoporae LMG 25204</name>
    <dbReference type="NCBI Taxonomy" id="1449351"/>
    <lineage>
        <taxon>Bacteria</taxon>
        <taxon>Pseudomonadati</taxon>
        <taxon>Pseudomonadota</taxon>
        <taxon>Alphaproteobacteria</taxon>
        <taxon>Rhodobacterales</taxon>
        <taxon>Roseobacteraceae</taxon>
        <taxon>Roseivivax</taxon>
    </lineage>
</organism>
<comment type="caution">
    <text evidence="1">The sequence shown here is derived from an EMBL/GenBank/DDBJ whole genome shotgun (WGS) entry which is preliminary data.</text>
</comment>
<evidence type="ECO:0000313" key="2">
    <source>
        <dbReference type="Proteomes" id="UP000023430"/>
    </source>
</evidence>
<sequence length="356" mass="39471">MSELDDRLILHVFGETDFTSFTIRRDAFEGKPRVFGTPEGDDYVQVIGTLFGEDNWDQLRTRRAQNGMSFEELVANSLVHLVADTEPVNTALQSGHNLIVLGVFRGIPKVKDVPVYSARFLGISSTTTTDPNAHLDLVRQGIRYSAGFIHDDIEKGMVAPDSVAARMVDQAPDDPAGDDEEEEFEELPQAIFFHEMVTQAGLETVVLCACDSELAQAAGEEPDLVVGLVSGVVPTPHGSVGYWLWQISPDTPHGFTQEHFVDLHALPNPAYDRLKNSEHVRFLVVDCETHENTRAVLLKRDSVGLQEFEDMATEIAASEPDADFEAACEYVMSTVDPEQFLRQARKQEQTGKSNLH</sequence>
<proteinExistence type="predicted"/>
<protein>
    <submittedName>
        <fullName evidence="1">Uncharacterized protein</fullName>
    </submittedName>
</protein>
<keyword evidence="2" id="KW-1185">Reference proteome</keyword>
<dbReference type="OrthoDB" id="7812669at2"/>
<dbReference type="eggNOG" id="ENOG5033PX8">
    <property type="taxonomic scope" value="Bacteria"/>
</dbReference>
<dbReference type="RefSeq" id="WP_043774316.1">
    <property type="nucleotide sequence ID" value="NZ_JAME01000043.1"/>
</dbReference>
<name>X7F4Q9_9RHOB</name>
<evidence type="ECO:0000313" key="1">
    <source>
        <dbReference type="EMBL" id="ETX27019.1"/>
    </source>
</evidence>
<accession>X7F4Q9</accession>
<gene>
    <name evidence="1" type="ORF">RISW2_16865</name>
</gene>